<gene>
    <name evidence="6" type="ORF">METZ01_LOCUS15312</name>
</gene>
<dbReference type="PANTHER" id="PTHR10961">
    <property type="entry name" value="PEROXISOMAL SARCOSINE OXIDASE"/>
    <property type="match status" value="1"/>
</dbReference>
<dbReference type="GO" id="GO:0008115">
    <property type="term" value="F:sarcosine oxidase activity"/>
    <property type="evidence" value="ECO:0007669"/>
    <property type="project" value="TreeGrafter"/>
</dbReference>
<dbReference type="InterPro" id="IPR036188">
    <property type="entry name" value="FAD/NAD-bd_sf"/>
</dbReference>
<evidence type="ECO:0000313" key="6">
    <source>
        <dbReference type="EMBL" id="SUZ62458.1"/>
    </source>
</evidence>
<sequence length="391" mass="42626">MAPDSSVLVIGAGIFGLTAALELHQRGHQVTVADPGPVPHPLSASNDVSRMVRMDYGGDGLYSSLGTDAIDGWHRWNARWGRDLYHEDGFLLMTSVPMAAGSFEQDSYSLLTDRGFPLEKLSSGDLHRRYPHWNSDHYIDGYFNPRAGWAEAGEIIASLVQDAANAGVSIVTGFSAACLLQEGNRVSGAVASDGTELRAEWVVVSAGVWTPILLPDLANRMWPVGQPIFYFKPDDPGAYRAPSFPPWGADIPRSGWYGFPANDEGVIKVANHGPGRRVHADAERVTVPEQESHCRDFLAQSLPSLASLPFLGTKMCLYCDTWDGDFWIGRDPERQGLVVSTGGSGHAFKFGPILGGLTADVLEGTENLYSERFAWRSLGEIKSEDIRYNGE</sequence>
<evidence type="ECO:0000256" key="1">
    <source>
        <dbReference type="ARBA" id="ARBA00001974"/>
    </source>
</evidence>
<keyword evidence="3" id="KW-0274">FAD</keyword>
<evidence type="ECO:0000256" key="2">
    <source>
        <dbReference type="ARBA" id="ARBA00022630"/>
    </source>
</evidence>
<evidence type="ECO:0000256" key="3">
    <source>
        <dbReference type="ARBA" id="ARBA00022827"/>
    </source>
</evidence>
<dbReference type="InterPro" id="IPR006076">
    <property type="entry name" value="FAD-dep_OxRdtase"/>
</dbReference>
<comment type="cofactor">
    <cofactor evidence="1">
        <name>FAD</name>
        <dbReference type="ChEBI" id="CHEBI:57692"/>
    </cofactor>
</comment>
<protein>
    <recommendedName>
        <fullName evidence="5">FAD dependent oxidoreductase domain-containing protein</fullName>
    </recommendedName>
</protein>
<reference evidence="6" key="1">
    <citation type="submission" date="2018-05" db="EMBL/GenBank/DDBJ databases">
        <authorList>
            <person name="Lanie J.A."/>
            <person name="Ng W.-L."/>
            <person name="Kazmierczak K.M."/>
            <person name="Andrzejewski T.M."/>
            <person name="Davidsen T.M."/>
            <person name="Wayne K.J."/>
            <person name="Tettelin H."/>
            <person name="Glass J.I."/>
            <person name="Rusch D."/>
            <person name="Podicherti R."/>
            <person name="Tsui H.-C.T."/>
            <person name="Winkler M.E."/>
        </authorList>
    </citation>
    <scope>NUCLEOTIDE SEQUENCE</scope>
</reference>
<dbReference type="InterPro" id="IPR045170">
    <property type="entry name" value="MTOX"/>
</dbReference>
<dbReference type="SUPFAM" id="SSF51905">
    <property type="entry name" value="FAD/NAD(P)-binding domain"/>
    <property type="match status" value="1"/>
</dbReference>
<keyword evidence="2" id="KW-0285">Flavoprotein</keyword>
<feature type="domain" description="FAD dependent oxidoreductase" evidence="5">
    <location>
        <begin position="7"/>
        <end position="360"/>
    </location>
</feature>
<keyword evidence="4" id="KW-0560">Oxidoreductase</keyword>
<evidence type="ECO:0000259" key="5">
    <source>
        <dbReference type="Pfam" id="PF01266"/>
    </source>
</evidence>
<dbReference type="EMBL" id="UINC01000871">
    <property type="protein sequence ID" value="SUZ62458.1"/>
    <property type="molecule type" value="Genomic_DNA"/>
</dbReference>
<dbReference type="Gene3D" id="3.50.50.60">
    <property type="entry name" value="FAD/NAD(P)-binding domain"/>
    <property type="match status" value="1"/>
</dbReference>
<dbReference type="Gene3D" id="3.30.9.10">
    <property type="entry name" value="D-Amino Acid Oxidase, subunit A, domain 2"/>
    <property type="match status" value="1"/>
</dbReference>
<dbReference type="SUPFAM" id="SSF54373">
    <property type="entry name" value="FAD-linked reductases, C-terminal domain"/>
    <property type="match status" value="1"/>
</dbReference>
<dbReference type="Pfam" id="PF01266">
    <property type="entry name" value="DAO"/>
    <property type="match status" value="1"/>
</dbReference>
<organism evidence="6">
    <name type="scientific">marine metagenome</name>
    <dbReference type="NCBI Taxonomy" id="408172"/>
    <lineage>
        <taxon>unclassified sequences</taxon>
        <taxon>metagenomes</taxon>
        <taxon>ecological metagenomes</taxon>
    </lineage>
</organism>
<accession>A0A381P8D3</accession>
<evidence type="ECO:0000256" key="4">
    <source>
        <dbReference type="ARBA" id="ARBA00023002"/>
    </source>
</evidence>
<proteinExistence type="predicted"/>
<name>A0A381P8D3_9ZZZZ</name>
<dbReference type="AlphaFoldDB" id="A0A381P8D3"/>
<dbReference type="PANTHER" id="PTHR10961:SF46">
    <property type="entry name" value="PEROXISOMAL SARCOSINE OXIDASE"/>
    <property type="match status" value="1"/>
</dbReference>
<dbReference type="GO" id="GO:0050660">
    <property type="term" value="F:flavin adenine dinucleotide binding"/>
    <property type="evidence" value="ECO:0007669"/>
    <property type="project" value="InterPro"/>
</dbReference>